<dbReference type="AlphaFoldDB" id="A0A0F5PPT9"/>
<reference evidence="8 9" key="1">
    <citation type="submission" date="2008-07" db="EMBL/GenBank/DDBJ databases">
        <authorList>
            <person name="Gonzalez J."/>
            <person name="Sokolova T."/>
            <person name="Ferriera S."/>
            <person name="Johnson J."/>
            <person name="Kravitz S."/>
            <person name="Beeson K."/>
            <person name="Sutton G."/>
            <person name="Rogers Y.-H."/>
            <person name="Friedman R."/>
            <person name="Frazier M."/>
            <person name="Venter J.C."/>
        </authorList>
    </citation>
    <scope>NUCLEOTIDE SEQUENCE [LARGE SCALE GENOMIC DNA]</scope>
    <source>
        <strain evidence="8 9">DSM 12653</strain>
    </source>
</reference>
<evidence type="ECO:0000256" key="5">
    <source>
        <dbReference type="ARBA" id="ARBA00023163"/>
    </source>
</evidence>
<keyword evidence="3" id="KW-0067">ATP-binding</keyword>
<accession>A0A0F5PPT9</accession>
<dbReference type="SUPFAM" id="SSF46689">
    <property type="entry name" value="Homeodomain-like"/>
    <property type="match status" value="1"/>
</dbReference>
<reference evidence="9" key="3">
    <citation type="submission" date="2015-02" db="EMBL/GenBank/DDBJ databases">
        <title>Genome analysis of three genomes within the thermophilic hydrogenogenic bacterial species Caldanaerobacter subterraneus.</title>
        <authorList>
            <person name="Sant'Anna F.H."/>
            <person name="Lebedinsky A."/>
            <person name="Sokolova T."/>
            <person name="Robb F.T."/>
            <person name="Gonzalez J.M."/>
        </authorList>
    </citation>
    <scope>NUCLEOTIDE SEQUENCE [LARGE SCALE GENOMIC DNA]</scope>
    <source>
        <strain evidence="9">DSM 12653</strain>
    </source>
</reference>
<dbReference type="InterPro" id="IPR002078">
    <property type="entry name" value="Sigma_54_int"/>
</dbReference>
<dbReference type="InterPro" id="IPR025662">
    <property type="entry name" value="Sigma_54_int_dom_ATP-bd_1"/>
</dbReference>
<dbReference type="GO" id="GO:0003677">
    <property type="term" value="F:DNA binding"/>
    <property type="evidence" value="ECO:0007669"/>
    <property type="project" value="UniProtKB-KW"/>
</dbReference>
<protein>
    <recommendedName>
        <fullName evidence="6">HTH-type transcriptional regulatory protein TyrR</fullName>
    </recommendedName>
</protein>
<proteinExistence type="predicted"/>
<dbReference type="Pfam" id="PF18024">
    <property type="entry name" value="HTH_50"/>
    <property type="match status" value="1"/>
</dbReference>
<dbReference type="InterPro" id="IPR025944">
    <property type="entry name" value="Sigma_54_int_dom_CS"/>
</dbReference>
<dbReference type="InterPro" id="IPR027417">
    <property type="entry name" value="P-loop_NTPase"/>
</dbReference>
<dbReference type="SUPFAM" id="SSF52540">
    <property type="entry name" value="P-loop containing nucleoside triphosphate hydrolases"/>
    <property type="match status" value="1"/>
</dbReference>
<dbReference type="InterPro" id="IPR058031">
    <property type="entry name" value="AAA_lid_NorR"/>
</dbReference>
<dbReference type="GO" id="GO:0006355">
    <property type="term" value="P:regulation of DNA-templated transcription"/>
    <property type="evidence" value="ECO:0007669"/>
    <property type="project" value="InterPro"/>
</dbReference>
<keyword evidence="2" id="KW-0058">Aromatic hydrocarbons catabolism</keyword>
<dbReference type="PROSITE" id="PS00675">
    <property type="entry name" value="SIGMA54_INTERACT_1"/>
    <property type="match status" value="1"/>
</dbReference>
<keyword evidence="4" id="KW-0805">Transcription regulation</keyword>
<dbReference type="PROSITE" id="PS00688">
    <property type="entry name" value="SIGMA54_INTERACT_3"/>
    <property type="match status" value="1"/>
</dbReference>
<dbReference type="Pfam" id="PF00158">
    <property type="entry name" value="Sigma54_activat"/>
    <property type="match status" value="1"/>
</dbReference>
<dbReference type="Pfam" id="PF25601">
    <property type="entry name" value="AAA_lid_14"/>
    <property type="match status" value="1"/>
</dbReference>
<evidence type="ECO:0000256" key="3">
    <source>
        <dbReference type="ARBA" id="ARBA00022840"/>
    </source>
</evidence>
<reference evidence="8 9" key="2">
    <citation type="journal article" date="2015" name="BMC Genomics">
        <title>Analysis of three genomes within the thermophilic bacterial species Caldanaerobacter subterraneus with a focus on carbon monoxide dehydrogenase evolution and hydrolase diversity.</title>
        <authorList>
            <person name="Sant'Anna F.H."/>
            <person name="Lebedinsky A.V."/>
            <person name="Sokolova T.G."/>
            <person name="Robb F.T."/>
            <person name="Gonzalez J.M."/>
        </authorList>
    </citation>
    <scope>NUCLEOTIDE SEQUENCE [LARGE SCALE GENOMIC DNA]</scope>
    <source>
        <strain evidence="8 9">DSM 12653</strain>
    </source>
</reference>
<gene>
    <name evidence="8" type="ORF">CDSM653_00260</name>
</gene>
<dbReference type="PANTHER" id="PTHR32071:SF57">
    <property type="entry name" value="C4-DICARBOXYLATE TRANSPORT TRANSCRIPTIONAL REGULATORY PROTEIN DCTD"/>
    <property type="match status" value="1"/>
</dbReference>
<dbReference type="FunFam" id="3.40.50.300:FF:000006">
    <property type="entry name" value="DNA-binding transcriptional regulator NtrC"/>
    <property type="match status" value="1"/>
</dbReference>
<dbReference type="Gene3D" id="3.30.450.20">
    <property type="entry name" value="PAS domain"/>
    <property type="match status" value="1"/>
</dbReference>
<dbReference type="Gene3D" id="1.10.8.60">
    <property type="match status" value="1"/>
</dbReference>
<evidence type="ECO:0000313" key="8">
    <source>
        <dbReference type="EMBL" id="KKC30687.1"/>
    </source>
</evidence>
<keyword evidence="5" id="KW-0804">Transcription</keyword>
<dbReference type="GO" id="GO:0005524">
    <property type="term" value="F:ATP binding"/>
    <property type="evidence" value="ECO:0007669"/>
    <property type="project" value="UniProtKB-KW"/>
</dbReference>
<organism evidence="8 9">
    <name type="scientific">Caldanaerobacter subterraneus subsp. pacificus DSM 12653</name>
    <dbReference type="NCBI Taxonomy" id="391606"/>
    <lineage>
        <taxon>Bacteria</taxon>
        <taxon>Bacillati</taxon>
        <taxon>Bacillota</taxon>
        <taxon>Clostridia</taxon>
        <taxon>Thermoanaerobacterales</taxon>
        <taxon>Thermoanaerobacteraceae</taxon>
        <taxon>Caldanaerobacter</taxon>
    </lineage>
</organism>
<dbReference type="InterPro" id="IPR029016">
    <property type="entry name" value="GAF-like_dom_sf"/>
</dbReference>
<name>A0A0F5PPT9_9THEO</name>
<sequence length="592" mass="67245">MWYSIIKALLRGGEIMDNILEEIKNDLQSIAETIKAITNVDVTIVDEKLKRIAGTGPFKEKIGRYAPKNSAFEKALKTGRQYFIVNPGKHPICASCEEHQNCKEELELCIPIRNGEKIIGILGMSIFDKNTKIDFLNKQEDFKNFEKRFSELITTKINEKKLGVMIEYRSSELMTLINSINEGIIILDSQNRVVTVNKYLKEKLNVSEKTPVKSIFPVKLLQELEKKDFEGEVGPVEIKGIKFVINSSPIAVKGQRVGTVLVFSDFSKMQESVYKASKMSEIVTFDDIVGESDAIKYAKSQAIQIADSEVPVLLLGESGTGKELFARAIHFQSSRKNEIFMPINCGAIPETLIESELFGYEKGSFTGANVTGKIGKFELAKDGTIFLDEIGDLPLSMQVKLLRALEEKEIVRIGGYTPIKVNPRIISATHKDLYQMVLEGKFREDLFYRLNVVPIVIPPLRERGYDIIILANYFLEKFNKIYGKNIKGFSKESEKLLLSYPFPGNIRELRNLIEYAVNFESKDYISPETINQRLHRKTLEEGKTLAEMVKNYEKNVIKEYMLRYGSDVESKKLIAKKLGISIATLYRKMAEE</sequence>
<evidence type="ECO:0000256" key="4">
    <source>
        <dbReference type="ARBA" id="ARBA00023015"/>
    </source>
</evidence>
<evidence type="ECO:0000259" key="7">
    <source>
        <dbReference type="PROSITE" id="PS50045"/>
    </source>
</evidence>
<evidence type="ECO:0000256" key="6">
    <source>
        <dbReference type="ARBA" id="ARBA00029500"/>
    </source>
</evidence>
<dbReference type="Gene3D" id="3.30.450.40">
    <property type="match status" value="1"/>
</dbReference>
<feature type="domain" description="Sigma-54 factor interaction" evidence="7">
    <location>
        <begin position="288"/>
        <end position="518"/>
    </location>
</feature>
<dbReference type="SMART" id="SM00382">
    <property type="entry name" value="AAA"/>
    <property type="match status" value="1"/>
</dbReference>
<dbReference type="Proteomes" id="UP000010146">
    <property type="component" value="Unassembled WGS sequence"/>
</dbReference>
<dbReference type="InterPro" id="IPR030828">
    <property type="entry name" value="HTH_TyrR"/>
</dbReference>
<keyword evidence="1" id="KW-0547">Nucleotide-binding</keyword>
<evidence type="ECO:0000313" key="9">
    <source>
        <dbReference type="Proteomes" id="UP000010146"/>
    </source>
</evidence>
<dbReference type="Gene3D" id="1.10.10.60">
    <property type="entry name" value="Homeodomain-like"/>
    <property type="match status" value="1"/>
</dbReference>
<dbReference type="PROSITE" id="PS50045">
    <property type="entry name" value="SIGMA54_INTERACT_4"/>
    <property type="match status" value="1"/>
</dbReference>
<dbReference type="CDD" id="cd00009">
    <property type="entry name" value="AAA"/>
    <property type="match status" value="1"/>
</dbReference>
<dbReference type="PANTHER" id="PTHR32071">
    <property type="entry name" value="TRANSCRIPTIONAL REGULATORY PROTEIN"/>
    <property type="match status" value="1"/>
</dbReference>
<dbReference type="InterPro" id="IPR009057">
    <property type="entry name" value="Homeodomain-like_sf"/>
</dbReference>
<comment type="caution">
    <text evidence="8">The sequence shown here is derived from an EMBL/GenBank/DDBJ whole genome shotgun (WGS) entry which is preliminary data.</text>
</comment>
<evidence type="ECO:0000256" key="2">
    <source>
        <dbReference type="ARBA" id="ARBA00022797"/>
    </source>
</evidence>
<dbReference type="Gene3D" id="3.40.50.300">
    <property type="entry name" value="P-loop containing nucleotide triphosphate hydrolases"/>
    <property type="match status" value="1"/>
</dbReference>
<dbReference type="InterPro" id="IPR003593">
    <property type="entry name" value="AAA+_ATPase"/>
</dbReference>
<evidence type="ECO:0000256" key="1">
    <source>
        <dbReference type="ARBA" id="ARBA00022741"/>
    </source>
</evidence>
<dbReference type="EMBL" id="ABXP02000027">
    <property type="protein sequence ID" value="KKC30687.1"/>
    <property type="molecule type" value="Genomic_DNA"/>
</dbReference>